<dbReference type="SUPFAM" id="SSF48239">
    <property type="entry name" value="Terpenoid cyclases/Protein prenyltransferases"/>
    <property type="match status" value="1"/>
</dbReference>
<dbReference type="EMBL" id="ABCK01000008">
    <property type="protein sequence ID" value="EDM27580.1"/>
    <property type="molecule type" value="Genomic_DNA"/>
</dbReference>
<feature type="region of interest" description="Disordered" evidence="1">
    <location>
        <begin position="70"/>
        <end position="90"/>
    </location>
</feature>
<protein>
    <recommendedName>
        <fullName evidence="4">Squalene cyclase C-terminal domain-containing protein</fullName>
    </recommendedName>
</protein>
<accession>A6DKX8</accession>
<sequence>MSDQDHLEDPFGLLSSEELIHIQQEYRKKKLKETLLGPLISTGFHVLLVFAVSFYKAEPKTENPQVEVTRSVDEVPPVPKPEPPQVPQVEPTVCDLPIVDENKQVDKLSIDELEPTVEEFSIDPPAVDMSNDMSSLDILKPSTSTGLSSSMFIGRTPESKQRLRSKHNADQTEESLLKALDWLAKNQRPDGSWGNSGVTGLALLAYLANGDTPQSKRYGKTVSKAIQWLASSSPGVDLVSAVGINSNDRVVGLRNVTQEDLTYFAGGPSVGTGDVRVLHGYPHAIKVYALAEAYLMTGNYSLERPLKAFAATLIKGQKAEGDFDYNYKKGPRWDNSISFWNYQALKALDAIDLEFDGLDEAITRSIPRMKLMAKYHFPYSGTSKPSAGRGNAGLAAAGALCLQLLGAAKGDSYVDNIMDRLRKEAVPQMNWNHSPKKWVMYAWYYQTFAMFQHGGKHWKEWNSAFQKVLIKNQHPEGYWSHELAWGAGKNVEAKAYQTAMSALMFTVYFRYGIEADRATMKKNRKEKALNEDETIDIF</sequence>
<evidence type="ECO:0000256" key="1">
    <source>
        <dbReference type="SAM" id="MobiDB-lite"/>
    </source>
</evidence>
<feature type="compositionally biased region" description="Pro residues" evidence="1">
    <location>
        <begin position="76"/>
        <end position="86"/>
    </location>
</feature>
<proteinExistence type="predicted"/>
<dbReference type="OrthoDB" id="238862at2"/>
<dbReference type="Proteomes" id="UP000004947">
    <property type="component" value="Unassembled WGS sequence"/>
</dbReference>
<name>A6DKX8_9BACT</name>
<reference evidence="2 3" key="1">
    <citation type="journal article" date="2010" name="J. Bacteriol.">
        <title>Genome sequence of Lentisphaera araneosa HTCC2155T, the type species of the order Lentisphaerales in the phylum Lentisphaerae.</title>
        <authorList>
            <person name="Thrash J.C."/>
            <person name="Cho J.C."/>
            <person name="Vergin K.L."/>
            <person name="Morris R.M."/>
            <person name="Giovannoni S.J."/>
        </authorList>
    </citation>
    <scope>NUCLEOTIDE SEQUENCE [LARGE SCALE GENOMIC DNA]</scope>
    <source>
        <strain evidence="2 3">HTCC2155</strain>
    </source>
</reference>
<dbReference type="Gene3D" id="1.50.10.20">
    <property type="match status" value="1"/>
</dbReference>
<organism evidence="2 3">
    <name type="scientific">Lentisphaera araneosa HTCC2155</name>
    <dbReference type="NCBI Taxonomy" id="313628"/>
    <lineage>
        <taxon>Bacteria</taxon>
        <taxon>Pseudomonadati</taxon>
        <taxon>Lentisphaerota</taxon>
        <taxon>Lentisphaeria</taxon>
        <taxon>Lentisphaerales</taxon>
        <taxon>Lentisphaeraceae</taxon>
        <taxon>Lentisphaera</taxon>
    </lineage>
</organism>
<evidence type="ECO:0000313" key="3">
    <source>
        <dbReference type="Proteomes" id="UP000004947"/>
    </source>
</evidence>
<dbReference type="AlphaFoldDB" id="A6DKX8"/>
<evidence type="ECO:0008006" key="4">
    <source>
        <dbReference type="Google" id="ProtNLM"/>
    </source>
</evidence>
<dbReference type="eggNOG" id="COG1657">
    <property type="taxonomic scope" value="Bacteria"/>
</dbReference>
<keyword evidence="3" id="KW-1185">Reference proteome</keyword>
<evidence type="ECO:0000313" key="2">
    <source>
        <dbReference type="EMBL" id="EDM27580.1"/>
    </source>
</evidence>
<dbReference type="STRING" id="313628.LNTAR_20278"/>
<dbReference type="RefSeq" id="WP_007278540.1">
    <property type="nucleotide sequence ID" value="NZ_ABCK01000008.1"/>
</dbReference>
<comment type="caution">
    <text evidence="2">The sequence shown here is derived from an EMBL/GenBank/DDBJ whole genome shotgun (WGS) entry which is preliminary data.</text>
</comment>
<dbReference type="InterPro" id="IPR008930">
    <property type="entry name" value="Terpenoid_cyclase/PrenylTrfase"/>
</dbReference>
<gene>
    <name evidence="2" type="ORF">LNTAR_20278</name>
</gene>